<dbReference type="GO" id="GO:0050660">
    <property type="term" value="F:flavin adenine dinucleotide binding"/>
    <property type="evidence" value="ECO:0007669"/>
    <property type="project" value="InterPro"/>
</dbReference>
<sequence length="991" mass="107732">MAEQYIVGVAGVIAFLLGFVVLVRSWGLSKLKRAASMEFPKENCVNKNGNGEGEGEGEAVGTTEIIIVGAGVAGAALAYSLGKDERRVRVIERDLNAPNRIAGEGLMPGGYLKLIELGLGDCVDEIDAQQILGYTLYKDGKDAPISFPLEKFQSHVSAKNFHNGRFVQRLRKKAAALHNVSLEQGTVISLLEENGIIKGVHYKDKSGQMLTAYAPLTVVDIPSYFVGFLLTNCKLPNEKYGAIILADPSPILFYPISSTEIRCLVDVPSQNLPSVSNGEMAHYLKTLVAPKVLPEVYNSFISAIEKKDNIRIMPNKIMAGAPHLTPGAFLIGDAFNMRHAITGGGMTVALSDVVILRDLLRPLHDLSDASAICKYLESFYTLRKPMSSTINTLANVLHKVFSASSDPAMENMQQTLFGYLKLGGFFSSGVSAMLSGLCPRPLSLAFHFFVMAIYGVGQLLLPFPSPKRLLDGAKLLWVASSVFLPIIHSEGIRQMFFPITFIVGVAGVIAFLLGFVFLVRFWGLSKLKKAASMEFPKENCVNKNGNGESEGEGVGTTEIIIVGAGVAGAALAYSLGKDGRRVRVIERDLNAPNRIAGEGLLPGGYLKLIELGLEDCLEEIDAQRILGYTLNKDGKQALVSFPLEKFQSHAVGRTFHNGRFVQRLRKKAASLHNVSLEQGTVTSLLEENGIVKGVHYKDKSGQLLTAYAPLTIVSDDPSTIVFYQISSTEIRCLVDVPSQNLPSVSNGEMAHYLKTLVAPKVLPELYDSFISAIDKKDNIRIMPNKIMAGAPHLTPGAFLIGDAFNMRHAITGGGMTVALSDVVILRDLLRPLHDLSDASAICKYLESFYTLRKPMSSTINTLANVLHKVFSASSDPAMENMQQTLFGYLKLGGFFSSGVSAMLSGLCPRPLSLAFHFFVMAIYGVGQLLLPFPSPKRLLDGAKLLWVASSVLLPIIHSEGIRQMFFPITVPAYYRTPPQGKKNLRGNSMHL</sequence>
<feature type="transmembrane region" description="Helical" evidence="13">
    <location>
        <begin position="416"/>
        <end position="436"/>
    </location>
</feature>
<dbReference type="SUPFAM" id="SSF51905">
    <property type="entry name" value="FAD/NAD(P)-binding domain"/>
    <property type="match status" value="2"/>
</dbReference>
<evidence type="ECO:0000256" key="9">
    <source>
        <dbReference type="ARBA" id="ARBA00022989"/>
    </source>
</evidence>
<evidence type="ECO:0000256" key="11">
    <source>
        <dbReference type="ARBA" id="ARBA00023136"/>
    </source>
</evidence>
<feature type="transmembrane region" description="Helical" evidence="13">
    <location>
        <begin position="495"/>
        <end position="519"/>
    </location>
</feature>
<dbReference type="EMBL" id="JAHUZN010000002">
    <property type="protein sequence ID" value="KAG8500233.1"/>
    <property type="molecule type" value="Genomic_DNA"/>
</dbReference>
<reference evidence="15 16" key="1">
    <citation type="journal article" date="2021" name="bioRxiv">
        <title>The Gossypium anomalum genome as a resource for cotton improvement and evolutionary analysis of hybrid incompatibility.</title>
        <authorList>
            <person name="Grover C.E."/>
            <person name="Yuan D."/>
            <person name="Arick M.A."/>
            <person name="Miller E.R."/>
            <person name="Hu G."/>
            <person name="Peterson D.G."/>
            <person name="Wendel J.F."/>
            <person name="Udall J.A."/>
        </authorList>
    </citation>
    <scope>NUCLEOTIDE SEQUENCE [LARGE SCALE GENOMIC DNA]</scope>
    <source>
        <strain evidence="15">JFW-Udall</strain>
        <tissue evidence="15">Leaf</tissue>
    </source>
</reference>
<comment type="catalytic activity">
    <reaction evidence="12">
        <text>squalene + reduced [NADPH--hemoprotein reductase] + O2 = (S)-2,3-epoxysqualene + oxidized [NADPH--hemoprotein reductase] + H2O + H(+)</text>
        <dbReference type="Rhea" id="RHEA:25282"/>
        <dbReference type="Rhea" id="RHEA-COMP:11964"/>
        <dbReference type="Rhea" id="RHEA-COMP:11965"/>
        <dbReference type="ChEBI" id="CHEBI:15377"/>
        <dbReference type="ChEBI" id="CHEBI:15378"/>
        <dbReference type="ChEBI" id="CHEBI:15379"/>
        <dbReference type="ChEBI" id="CHEBI:15440"/>
        <dbReference type="ChEBI" id="CHEBI:15441"/>
        <dbReference type="ChEBI" id="CHEBI:57618"/>
        <dbReference type="ChEBI" id="CHEBI:58210"/>
        <dbReference type="EC" id="1.14.14.17"/>
    </reaction>
</comment>
<dbReference type="InterPro" id="IPR036188">
    <property type="entry name" value="FAD/NAD-bd_sf"/>
</dbReference>
<evidence type="ECO:0000256" key="12">
    <source>
        <dbReference type="ARBA" id="ARBA00048658"/>
    </source>
</evidence>
<dbReference type="UniPathway" id="UPA00767">
    <property type="reaction ID" value="UER00752"/>
</dbReference>
<keyword evidence="7 13" id="KW-0812">Transmembrane</keyword>
<dbReference type="PANTHER" id="PTHR10835">
    <property type="entry name" value="SQUALENE MONOOXYGENASE"/>
    <property type="match status" value="1"/>
</dbReference>
<keyword evidence="10" id="KW-0560">Oxidoreductase</keyword>
<evidence type="ECO:0000256" key="3">
    <source>
        <dbReference type="ARBA" id="ARBA00005018"/>
    </source>
</evidence>
<gene>
    <name evidence="15" type="ORF">CXB51_004316</name>
</gene>
<evidence type="ECO:0000256" key="10">
    <source>
        <dbReference type="ARBA" id="ARBA00023002"/>
    </source>
</evidence>
<feature type="transmembrane region" description="Helical" evidence="13">
    <location>
        <begin position="888"/>
        <end position="907"/>
    </location>
</feature>
<feature type="transmembrane region" description="Helical" evidence="13">
    <location>
        <begin position="913"/>
        <end position="932"/>
    </location>
</feature>
<comment type="caution">
    <text evidence="15">The sequence shown here is derived from an EMBL/GenBank/DDBJ whole genome shotgun (WGS) entry which is preliminary data.</text>
</comment>
<keyword evidence="8" id="KW-0274">FAD</keyword>
<dbReference type="PANTHER" id="PTHR10835:SF8">
    <property type="entry name" value="SQUALENE MONOOXYGENASE"/>
    <property type="match status" value="1"/>
</dbReference>
<dbReference type="GO" id="GO:0016020">
    <property type="term" value="C:membrane"/>
    <property type="evidence" value="ECO:0007669"/>
    <property type="project" value="UniProtKB-SubCell"/>
</dbReference>
<evidence type="ECO:0000256" key="5">
    <source>
        <dbReference type="ARBA" id="ARBA00012312"/>
    </source>
</evidence>
<dbReference type="Proteomes" id="UP000701853">
    <property type="component" value="Chromosome 2"/>
</dbReference>
<name>A0A8J5ZEA0_9ROSI</name>
<keyword evidence="16" id="KW-1185">Reference proteome</keyword>
<dbReference type="AlphaFoldDB" id="A0A8J5ZEA0"/>
<evidence type="ECO:0000256" key="2">
    <source>
        <dbReference type="ARBA" id="ARBA00004141"/>
    </source>
</evidence>
<keyword evidence="6" id="KW-0285">Flavoprotein</keyword>
<comment type="subcellular location">
    <subcellularLocation>
        <location evidence="2">Membrane</location>
        <topology evidence="2">Multi-pass membrane protein</topology>
    </subcellularLocation>
</comment>
<evidence type="ECO:0000256" key="7">
    <source>
        <dbReference type="ARBA" id="ARBA00022692"/>
    </source>
</evidence>
<evidence type="ECO:0000259" key="14">
    <source>
        <dbReference type="Pfam" id="PF08491"/>
    </source>
</evidence>
<proteinExistence type="inferred from homology"/>
<dbReference type="OrthoDB" id="999518at2759"/>
<dbReference type="GO" id="GO:0005783">
    <property type="term" value="C:endoplasmic reticulum"/>
    <property type="evidence" value="ECO:0007669"/>
    <property type="project" value="TreeGrafter"/>
</dbReference>
<feature type="transmembrane region" description="Helical" evidence="13">
    <location>
        <begin position="6"/>
        <end position="27"/>
    </location>
</feature>
<evidence type="ECO:0000256" key="8">
    <source>
        <dbReference type="ARBA" id="ARBA00022827"/>
    </source>
</evidence>
<feature type="domain" description="Squalene epoxidase" evidence="14">
    <location>
        <begin position="711"/>
        <end position="938"/>
    </location>
</feature>
<dbReference type="Pfam" id="PF13450">
    <property type="entry name" value="NAD_binding_8"/>
    <property type="match status" value="1"/>
</dbReference>
<keyword evidence="9 13" id="KW-1133">Transmembrane helix</keyword>
<evidence type="ECO:0000313" key="15">
    <source>
        <dbReference type="EMBL" id="KAG8500233.1"/>
    </source>
</evidence>
<feature type="domain" description="Squalene epoxidase" evidence="14">
    <location>
        <begin position="218"/>
        <end position="469"/>
    </location>
</feature>
<feature type="transmembrane region" description="Helical" evidence="13">
    <location>
        <begin position="944"/>
        <end position="965"/>
    </location>
</feature>
<organism evidence="15 16">
    <name type="scientific">Gossypium anomalum</name>
    <dbReference type="NCBI Taxonomy" id="47600"/>
    <lineage>
        <taxon>Eukaryota</taxon>
        <taxon>Viridiplantae</taxon>
        <taxon>Streptophyta</taxon>
        <taxon>Embryophyta</taxon>
        <taxon>Tracheophyta</taxon>
        <taxon>Spermatophyta</taxon>
        <taxon>Magnoliopsida</taxon>
        <taxon>eudicotyledons</taxon>
        <taxon>Gunneridae</taxon>
        <taxon>Pentapetalae</taxon>
        <taxon>rosids</taxon>
        <taxon>malvids</taxon>
        <taxon>Malvales</taxon>
        <taxon>Malvaceae</taxon>
        <taxon>Malvoideae</taxon>
        <taxon>Gossypium</taxon>
    </lineage>
</organism>
<dbReference type="EC" id="1.14.14.17" evidence="5"/>
<protein>
    <recommendedName>
        <fullName evidence="5">squalene monooxygenase</fullName>
        <ecNumber evidence="5">1.14.14.17</ecNumber>
    </recommendedName>
</protein>
<dbReference type="FunFam" id="3.50.50.60:FF:000074">
    <property type="entry name" value="Squalene monooxygenase 2"/>
    <property type="match status" value="1"/>
</dbReference>
<comment type="similarity">
    <text evidence="4">Belongs to the squalene monooxygenase family.</text>
</comment>
<evidence type="ECO:0000256" key="6">
    <source>
        <dbReference type="ARBA" id="ARBA00022630"/>
    </source>
</evidence>
<evidence type="ECO:0000256" key="4">
    <source>
        <dbReference type="ARBA" id="ARBA00008802"/>
    </source>
</evidence>
<keyword evidence="11 13" id="KW-0472">Membrane</keyword>
<comment type="cofactor">
    <cofactor evidence="1">
        <name>FAD</name>
        <dbReference type="ChEBI" id="CHEBI:57692"/>
    </cofactor>
</comment>
<evidence type="ECO:0000256" key="13">
    <source>
        <dbReference type="SAM" id="Phobius"/>
    </source>
</evidence>
<accession>A0A8J5ZEA0</accession>
<dbReference type="InterPro" id="IPR040125">
    <property type="entry name" value="Squalene_monox"/>
</dbReference>
<feature type="transmembrane region" description="Helical" evidence="13">
    <location>
        <begin position="442"/>
        <end position="461"/>
    </location>
</feature>
<dbReference type="GO" id="GO:0016126">
    <property type="term" value="P:sterol biosynthetic process"/>
    <property type="evidence" value="ECO:0007669"/>
    <property type="project" value="InterPro"/>
</dbReference>
<dbReference type="Gene3D" id="3.50.50.60">
    <property type="entry name" value="FAD/NAD(P)-binding domain"/>
    <property type="match status" value="4"/>
</dbReference>
<dbReference type="Pfam" id="PF08491">
    <property type="entry name" value="SE"/>
    <property type="match status" value="2"/>
</dbReference>
<comment type="pathway">
    <text evidence="3">Terpene metabolism; lanosterol biosynthesis; lanosterol from farnesyl diphosphate: step 2/3.</text>
</comment>
<evidence type="ECO:0000256" key="1">
    <source>
        <dbReference type="ARBA" id="ARBA00001974"/>
    </source>
</evidence>
<dbReference type="InterPro" id="IPR013698">
    <property type="entry name" value="Squalene_epoxidase"/>
</dbReference>
<dbReference type="GO" id="GO:0004506">
    <property type="term" value="F:squalene monooxygenase activity"/>
    <property type="evidence" value="ECO:0007669"/>
    <property type="project" value="UniProtKB-EC"/>
</dbReference>
<evidence type="ECO:0000313" key="16">
    <source>
        <dbReference type="Proteomes" id="UP000701853"/>
    </source>
</evidence>
<dbReference type="GO" id="GO:0009725">
    <property type="term" value="P:response to hormone"/>
    <property type="evidence" value="ECO:0007669"/>
    <property type="project" value="UniProtKB-ARBA"/>
</dbReference>